<feature type="transmembrane region" description="Helical" evidence="1">
    <location>
        <begin position="195"/>
        <end position="216"/>
    </location>
</feature>
<feature type="transmembrane region" description="Helical" evidence="1">
    <location>
        <begin position="113"/>
        <end position="139"/>
    </location>
</feature>
<reference evidence="2 3" key="1">
    <citation type="submission" date="2016-03" db="EMBL/GenBank/DDBJ databases">
        <title>Whole genome sequencing of Grifola frondosa 9006-11.</title>
        <authorList>
            <person name="Min B."/>
            <person name="Park H."/>
            <person name="Kim J.-G."/>
            <person name="Cho H."/>
            <person name="Oh Y.-L."/>
            <person name="Kong W.-S."/>
            <person name="Choi I.-G."/>
        </authorList>
    </citation>
    <scope>NUCLEOTIDE SEQUENCE [LARGE SCALE GENOMIC DNA]</scope>
    <source>
        <strain evidence="2 3">9006-11</strain>
    </source>
</reference>
<evidence type="ECO:0000313" key="2">
    <source>
        <dbReference type="EMBL" id="OBZ76899.1"/>
    </source>
</evidence>
<keyword evidence="1" id="KW-0472">Membrane</keyword>
<comment type="caution">
    <text evidence="2">The sequence shown here is derived from an EMBL/GenBank/DDBJ whole genome shotgun (WGS) entry which is preliminary data.</text>
</comment>
<evidence type="ECO:0000256" key="1">
    <source>
        <dbReference type="SAM" id="Phobius"/>
    </source>
</evidence>
<dbReference type="AlphaFoldDB" id="A0A1C7MKE1"/>
<name>A0A1C7MKE1_GRIFR</name>
<sequence>MAVFATIDAAFGLRHNLDAFCLVHWVRSDISIISPHAAARSSNTYADCRLHRADLYRRWYAVYRCYIVYGRKWWIAFPSALLWARGTVCGAIIIIIIFTTLDTDAFLNASRLVLLINCTLELTFALNILTTTMIVYRIWRVSKQTVRFIANSGSHSSSGTRLETMMRLVVESGLLYTLSAIVFAGTYIASNNAQYGISDNAVQIIGIVFNLVIIHVDKGTATDTMTFLQVSSLRATAQGSIPLQLMKTQASAPGSIPKLTDGISVDADVSHAVDYGRNS</sequence>
<proteinExistence type="predicted"/>
<keyword evidence="1" id="KW-1133">Transmembrane helix</keyword>
<evidence type="ECO:0000313" key="3">
    <source>
        <dbReference type="Proteomes" id="UP000092993"/>
    </source>
</evidence>
<keyword evidence="1" id="KW-0812">Transmembrane</keyword>
<dbReference type="OrthoDB" id="3269446at2759"/>
<dbReference type="Proteomes" id="UP000092993">
    <property type="component" value="Unassembled WGS sequence"/>
</dbReference>
<gene>
    <name evidence="2" type="ORF">A0H81_03194</name>
</gene>
<organism evidence="2 3">
    <name type="scientific">Grifola frondosa</name>
    <name type="common">Maitake</name>
    <name type="synonym">Polyporus frondosus</name>
    <dbReference type="NCBI Taxonomy" id="5627"/>
    <lineage>
        <taxon>Eukaryota</taxon>
        <taxon>Fungi</taxon>
        <taxon>Dikarya</taxon>
        <taxon>Basidiomycota</taxon>
        <taxon>Agaricomycotina</taxon>
        <taxon>Agaricomycetes</taxon>
        <taxon>Polyporales</taxon>
        <taxon>Grifolaceae</taxon>
        <taxon>Grifola</taxon>
    </lineage>
</organism>
<accession>A0A1C7MKE1</accession>
<keyword evidence="3" id="KW-1185">Reference proteome</keyword>
<feature type="transmembrane region" description="Helical" evidence="1">
    <location>
        <begin position="80"/>
        <end position="101"/>
    </location>
</feature>
<dbReference type="EMBL" id="LUGG01000003">
    <property type="protein sequence ID" value="OBZ76899.1"/>
    <property type="molecule type" value="Genomic_DNA"/>
</dbReference>
<protein>
    <submittedName>
        <fullName evidence="2">Uncharacterized protein</fullName>
    </submittedName>
</protein>
<feature type="transmembrane region" description="Helical" evidence="1">
    <location>
        <begin position="168"/>
        <end position="189"/>
    </location>
</feature>